<gene>
    <name evidence="7" type="ORF">CVP05_10045</name>
</gene>
<evidence type="ECO:0000256" key="6">
    <source>
        <dbReference type="SAM" id="Phobius"/>
    </source>
</evidence>
<sequence>MCIGVNMNYRIYKGQTLLELMITLALSAFLLLMILSFYSQSQRQNQHILLQLQLQSEIHKMLQLMGKDLRRAGFRASHARVLESELGNNFFLFEQEGRHKSIAIHAMSQAEKNCVLFFYDGNADGCLGKHKSGICLDGASNATANIQQELFGYRLVNNMLQTRATYRNSVNQQCQQQECRSYLEAAACTANSGWTALLDEQDYVIDSLHFAWQGEKGVEIQLSGYLKAQPDIHYETSMLVPLLNE</sequence>
<keyword evidence="5 6" id="KW-0472">Membrane</keyword>
<organism evidence="7 8">
    <name type="scientific">Conservatibacter flavescens</name>
    <dbReference type="NCBI Taxonomy" id="28161"/>
    <lineage>
        <taxon>Bacteria</taxon>
        <taxon>Pseudomonadati</taxon>
        <taxon>Pseudomonadota</taxon>
        <taxon>Gammaproteobacteria</taxon>
        <taxon>Pasteurellales</taxon>
        <taxon>Pasteurellaceae</taxon>
        <taxon>Conservatibacter</taxon>
    </lineage>
</organism>
<dbReference type="PANTHER" id="PTHR39583">
    <property type="entry name" value="TYPE II SECRETION SYSTEM PROTEIN J-RELATED"/>
    <property type="match status" value="1"/>
</dbReference>
<dbReference type="Pfam" id="PF07963">
    <property type="entry name" value="N_methyl"/>
    <property type="match status" value="1"/>
</dbReference>
<evidence type="ECO:0008006" key="9">
    <source>
        <dbReference type="Google" id="ProtNLM"/>
    </source>
</evidence>
<dbReference type="EMBL" id="PHHA01000026">
    <property type="protein sequence ID" value="PJG84609.1"/>
    <property type="molecule type" value="Genomic_DNA"/>
</dbReference>
<accession>A0A2M8S0D8</accession>
<name>A0A2M8S0D8_9PAST</name>
<dbReference type="PANTHER" id="PTHR39583:SF2">
    <property type="entry name" value="TYPE II SECRETION SYSTEM PROTEIN J"/>
    <property type="match status" value="1"/>
</dbReference>
<keyword evidence="2" id="KW-0488">Methylation</keyword>
<dbReference type="Proteomes" id="UP000229329">
    <property type="component" value="Unassembled WGS sequence"/>
</dbReference>
<dbReference type="InterPro" id="IPR016419">
    <property type="entry name" value="Prepilin_Pept-dep_B_prd"/>
</dbReference>
<evidence type="ECO:0000256" key="5">
    <source>
        <dbReference type="ARBA" id="ARBA00023136"/>
    </source>
</evidence>
<evidence type="ECO:0000313" key="8">
    <source>
        <dbReference type="Proteomes" id="UP000229329"/>
    </source>
</evidence>
<evidence type="ECO:0000256" key="3">
    <source>
        <dbReference type="ARBA" id="ARBA00022692"/>
    </source>
</evidence>
<dbReference type="InterPro" id="IPR012902">
    <property type="entry name" value="N_methyl_site"/>
</dbReference>
<dbReference type="AlphaFoldDB" id="A0A2M8S0D8"/>
<dbReference type="GO" id="GO:0015628">
    <property type="term" value="P:protein secretion by the type II secretion system"/>
    <property type="evidence" value="ECO:0007669"/>
    <property type="project" value="TreeGrafter"/>
</dbReference>
<keyword evidence="4 6" id="KW-1133">Transmembrane helix</keyword>
<protein>
    <recommendedName>
        <fullName evidence="9">Type II secretory pathway, component PulJ</fullName>
    </recommendedName>
</protein>
<evidence type="ECO:0000256" key="1">
    <source>
        <dbReference type="ARBA" id="ARBA00004167"/>
    </source>
</evidence>
<comment type="subcellular location">
    <subcellularLocation>
        <location evidence="1">Membrane</location>
        <topology evidence="1">Single-pass membrane protein</topology>
    </subcellularLocation>
</comment>
<keyword evidence="3 6" id="KW-0812">Transmembrane</keyword>
<reference evidence="7 8" key="1">
    <citation type="submission" date="2017-11" db="EMBL/GenBank/DDBJ databases">
        <title>Reclassification of Bisgaard taxon 7 as Conservatibacter flavescens gen. nov., sp. nov.</title>
        <authorList>
            <person name="Christensen H."/>
        </authorList>
    </citation>
    <scope>NUCLEOTIDE SEQUENCE [LARGE SCALE GENOMIC DNA]</scope>
    <source>
        <strain evidence="7 8">7_4</strain>
    </source>
</reference>
<evidence type="ECO:0000256" key="2">
    <source>
        <dbReference type="ARBA" id="ARBA00022481"/>
    </source>
</evidence>
<dbReference type="GO" id="GO:0016020">
    <property type="term" value="C:membrane"/>
    <property type="evidence" value="ECO:0007669"/>
    <property type="project" value="UniProtKB-SubCell"/>
</dbReference>
<keyword evidence="8" id="KW-1185">Reference proteome</keyword>
<dbReference type="OrthoDB" id="5296662at2"/>
<comment type="caution">
    <text evidence="7">The sequence shown here is derived from an EMBL/GenBank/DDBJ whole genome shotgun (WGS) entry which is preliminary data.</text>
</comment>
<evidence type="ECO:0000256" key="4">
    <source>
        <dbReference type="ARBA" id="ARBA00022989"/>
    </source>
</evidence>
<evidence type="ECO:0000313" key="7">
    <source>
        <dbReference type="EMBL" id="PJG84609.1"/>
    </source>
</evidence>
<feature type="transmembrane region" description="Helical" evidence="6">
    <location>
        <begin position="17"/>
        <end position="38"/>
    </location>
</feature>
<dbReference type="InterPro" id="IPR051621">
    <property type="entry name" value="T2SS_protein_J"/>
</dbReference>
<proteinExistence type="predicted"/>
<dbReference type="PIRSF" id="PIRSF004525">
    <property type="entry name" value="Pilin_peptidase-dep_B_prd"/>
    <property type="match status" value="1"/>
</dbReference>